<accession>A0A1H6MZN4</accession>
<evidence type="ECO:0000256" key="1">
    <source>
        <dbReference type="SAM" id="MobiDB-lite"/>
    </source>
</evidence>
<dbReference type="InterPro" id="IPR047801">
    <property type="entry name" value="Peptidase_C45"/>
</dbReference>
<dbReference type="PANTHER" id="PTHR34180">
    <property type="entry name" value="PEPTIDASE C45"/>
    <property type="match status" value="1"/>
</dbReference>
<dbReference type="InterPro" id="IPR047794">
    <property type="entry name" value="C45_proenzyme-like"/>
</dbReference>
<dbReference type="NCBIfam" id="NF040521">
    <property type="entry name" value="C45_proenzyme"/>
    <property type="match status" value="1"/>
</dbReference>
<organism evidence="3 4">
    <name type="scientific">Paracoccus alkenifer</name>
    <dbReference type="NCBI Taxonomy" id="65735"/>
    <lineage>
        <taxon>Bacteria</taxon>
        <taxon>Pseudomonadati</taxon>
        <taxon>Pseudomonadota</taxon>
        <taxon>Alphaproteobacteria</taxon>
        <taxon>Rhodobacterales</taxon>
        <taxon>Paracoccaceae</taxon>
        <taxon>Paracoccus</taxon>
    </lineage>
</organism>
<proteinExistence type="predicted"/>
<feature type="compositionally biased region" description="Basic and acidic residues" evidence="1">
    <location>
        <begin position="284"/>
        <end position="297"/>
    </location>
</feature>
<sequence>MSNELPELGWHTLSGPAHDIGLALGRAGRDAVQRHLPGHALWRELVSDRHAARVARMAQATRARFPAIWAEIEGLAAGLGLPVEQVFAWNCRGDLLASVPDGCTTVLVPGDTPTLAHNEDGLPFFRGACFIANVAPQGQPGFRSFCYPGSIPGHTFAFTDAGLVQTVNNIRLTGVEAEIPRMVLGRAVLAAATLAEALAILRDAPSGGFHFGLMQRGDGRILSVEYGGGECSVQDVTAPALHANHALHLPRGLAGQIVTDSSGDRQAWGDRLVAEGRAPLEILRDRSGPGLPIRRDEPDDPDEENTLGTAVFTLTGAGLDWSIHDRAAGPPRYSGTA</sequence>
<dbReference type="PANTHER" id="PTHR34180:SF1">
    <property type="entry name" value="BETA-ALANYL-DOPAMINE_CARCININE HYDROLASE"/>
    <property type="match status" value="1"/>
</dbReference>
<dbReference type="GO" id="GO:0016740">
    <property type="term" value="F:transferase activity"/>
    <property type="evidence" value="ECO:0007669"/>
    <property type="project" value="UniProtKB-KW"/>
</dbReference>
<dbReference type="STRING" id="65735.SAMN04488075_2313"/>
<reference evidence="4" key="1">
    <citation type="submission" date="2016-10" db="EMBL/GenBank/DDBJ databases">
        <authorList>
            <person name="Varghese N."/>
            <person name="Submissions S."/>
        </authorList>
    </citation>
    <scope>NUCLEOTIDE SEQUENCE [LARGE SCALE GENOMIC DNA]</scope>
    <source>
        <strain evidence="4">DSM 11593</strain>
    </source>
</reference>
<gene>
    <name evidence="3" type="ORF">SAMN04488075_2313</name>
</gene>
<feature type="domain" description="Peptidase C45 hydrolase" evidence="2">
    <location>
        <begin position="111"/>
        <end position="321"/>
    </location>
</feature>
<dbReference type="RefSeq" id="WP_177172550.1">
    <property type="nucleotide sequence ID" value="NZ_FNXG01000004.1"/>
</dbReference>
<name>A0A1H6MZN4_9RHOB</name>
<keyword evidence="4" id="KW-1185">Reference proteome</keyword>
<dbReference type="AlphaFoldDB" id="A0A1H6MZN4"/>
<evidence type="ECO:0000313" key="3">
    <source>
        <dbReference type="EMBL" id="SEI03266.1"/>
    </source>
</evidence>
<dbReference type="Gene3D" id="3.60.60.10">
    <property type="entry name" value="Penicillin V Acylase, Chain A"/>
    <property type="match status" value="1"/>
</dbReference>
<feature type="region of interest" description="Disordered" evidence="1">
    <location>
        <begin position="284"/>
        <end position="306"/>
    </location>
</feature>
<dbReference type="Pfam" id="PF03417">
    <property type="entry name" value="AAT"/>
    <property type="match status" value="1"/>
</dbReference>
<evidence type="ECO:0000313" key="4">
    <source>
        <dbReference type="Proteomes" id="UP000199125"/>
    </source>
</evidence>
<dbReference type="Proteomes" id="UP000199125">
    <property type="component" value="Unassembled WGS sequence"/>
</dbReference>
<protein>
    <submittedName>
        <fullName evidence="3">Acyl-coenzyme A:6-aminopenicillanic acid acyl-transferase</fullName>
    </submittedName>
</protein>
<dbReference type="InterPro" id="IPR005079">
    <property type="entry name" value="Peptidase_C45_hydrolase"/>
</dbReference>
<keyword evidence="3" id="KW-0808">Transferase</keyword>
<evidence type="ECO:0000259" key="2">
    <source>
        <dbReference type="Pfam" id="PF03417"/>
    </source>
</evidence>
<dbReference type="EMBL" id="FNXG01000004">
    <property type="protein sequence ID" value="SEI03266.1"/>
    <property type="molecule type" value="Genomic_DNA"/>
</dbReference>